<sequence length="177" mass="19420">MIAASIVAVLSALATYGVRRYLVFAKSAEAKQTIGGIARAVVMSVDRLQERNQGGQALCASSTTVPDAFWPVRGTRYVPKRNEGADYNTGSTTEGWRCLGFQVTQPQYYQYRYRVNGSPIPVSGRFPSDVPLEHRWAAYARGDLDGDGRDAWFALEGYVKNGQTVFASKIGAQDPDE</sequence>
<name>A0A2L0EQ29_SORCE</name>
<dbReference type="Proteomes" id="UP000238348">
    <property type="component" value="Chromosome"/>
</dbReference>
<evidence type="ECO:0000313" key="2">
    <source>
        <dbReference type="Proteomes" id="UP000238348"/>
    </source>
</evidence>
<gene>
    <name evidence="1" type="ORF">SOCE26_028200</name>
</gene>
<reference evidence="1 2" key="1">
    <citation type="submission" date="2015-09" db="EMBL/GenBank/DDBJ databases">
        <title>Sorangium comparison.</title>
        <authorList>
            <person name="Zaburannyi N."/>
            <person name="Bunk B."/>
            <person name="Overmann J."/>
            <person name="Mueller R."/>
        </authorList>
    </citation>
    <scope>NUCLEOTIDE SEQUENCE [LARGE SCALE GENOMIC DNA]</scope>
    <source>
        <strain evidence="1 2">So ce26</strain>
    </source>
</reference>
<organism evidence="1 2">
    <name type="scientific">Sorangium cellulosum</name>
    <name type="common">Polyangium cellulosum</name>
    <dbReference type="NCBI Taxonomy" id="56"/>
    <lineage>
        <taxon>Bacteria</taxon>
        <taxon>Pseudomonadati</taxon>
        <taxon>Myxococcota</taxon>
        <taxon>Polyangia</taxon>
        <taxon>Polyangiales</taxon>
        <taxon>Polyangiaceae</taxon>
        <taxon>Sorangium</taxon>
    </lineage>
</organism>
<proteinExistence type="predicted"/>
<dbReference type="OrthoDB" id="5510596at2"/>
<protein>
    <submittedName>
        <fullName evidence="1">Fimbiral protein pilA</fullName>
    </submittedName>
</protein>
<dbReference type="AlphaFoldDB" id="A0A2L0EQ29"/>
<accession>A0A2L0EQ29</accession>
<dbReference type="EMBL" id="CP012673">
    <property type="protein sequence ID" value="AUX41408.1"/>
    <property type="molecule type" value="Genomic_DNA"/>
</dbReference>
<evidence type="ECO:0000313" key="1">
    <source>
        <dbReference type="EMBL" id="AUX41408.1"/>
    </source>
</evidence>